<feature type="domain" description="PAS" evidence="10">
    <location>
        <begin position="398"/>
        <end position="443"/>
    </location>
</feature>
<dbReference type="HOGENOM" id="CLU_380778_0_0_0"/>
<keyword evidence="12" id="KW-1185">Reference proteome</keyword>
<proteinExistence type="predicted"/>
<dbReference type="InterPro" id="IPR029016">
    <property type="entry name" value="GAF-like_dom_sf"/>
</dbReference>
<keyword evidence="4" id="KW-0808">Transferase</keyword>
<dbReference type="PROSITE" id="PS50112">
    <property type="entry name" value="PAS"/>
    <property type="match status" value="1"/>
</dbReference>
<dbReference type="PRINTS" id="PR00344">
    <property type="entry name" value="BCTRLSENSOR"/>
</dbReference>
<dbReference type="PANTHER" id="PTHR43065:SF10">
    <property type="entry name" value="PEROXIDE STRESS-ACTIVATED HISTIDINE KINASE MAK3"/>
    <property type="match status" value="1"/>
</dbReference>
<keyword evidence="5" id="KW-0547">Nucleotide-binding</keyword>
<dbReference type="SUPFAM" id="SSF47384">
    <property type="entry name" value="Homodimeric domain of signal transducing histidine kinase"/>
    <property type="match status" value="1"/>
</dbReference>
<evidence type="ECO:0000256" key="6">
    <source>
        <dbReference type="ARBA" id="ARBA00022777"/>
    </source>
</evidence>
<dbReference type="Gene3D" id="3.30.565.10">
    <property type="entry name" value="Histidine kinase-like ATPase, C-terminal domain"/>
    <property type="match status" value="1"/>
</dbReference>
<keyword evidence="7" id="KW-0067">ATP-binding</keyword>
<dbReference type="KEGG" id="tna:CTN_1232"/>
<protein>
    <recommendedName>
        <fullName evidence="2">histidine kinase</fullName>
        <ecNumber evidence="2">2.7.13.3</ecNumber>
    </recommendedName>
</protein>
<name>B9K8X5_THENN</name>
<evidence type="ECO:0000259" key="9">
    <source>
        <dbReference type="PROSITE" id="PS50109"/>
    </source>
</evidence>
<dbReference type="CDD" id="cd00130">
    <property type="entry name" value="PAS"/>
    <property type="match status" value="1"/>
</dbReference>
<dbReference type="NCBIfam" id="TIGR00229">
    <property type="entry name" value="sensory_box"/>
    <property type="match status" value="1"/>
</dbReference>
<dbReference type="InterPro" id="IPR003661">
    <property type="entry name" value="HisK_dim/P_dom"/>
</dbReference>
<keyword evidence="3" id="KW-0597">Phosphoprotein</keyword>
<accession>B9K8X5</accession>
<dbReference type="InterPro" id="IPR013656">
    <property type="entry name" value="PAS_4"/>
</dbReference>
<dbReference type="InterPro" id="IPR003594">
    <property type="entry name" value="HATPase_dom"/>
</dbReference>
<feature type="domain" description="Histidine kinase" evidence="9">
    <location>
        <begin position="530"/>
        <end position="738"/>
    </location>
</feature>
<evidence type="ECO:0000256" key="2">
    <source>
        <dbReference type="ARBA" id="ARBA00012438"/>
    </source>
</evidence>
<dbReference type="InterPro" id="IPR000014">
    <property type="entry name" value="PAS"/>
</dbReference>
<dbReference type="Gene3D" id="1.10.287.130">
    <property type="match status" value="1"/>
</dbReference>
<dbReference type="InterPro" id="IPR035965">
    <property type="entry name" value="PAS-like_dom_sf"/>
</dbReference>
<dbReference type="Gene3D" id="3.30.450.40">
    <property type="match status" value="1"/>
</dbReference>
<dbReference type="PROSITE" id="PS50109">
    <property type="entry name" value="HIS_KIN"/>
    <property type="match status" value="1"/>
</dbReference>
<dbReference type="SMART" id="SM00387">
    <property type="entry name" value="HATPase_c"/>
    <property type="match status" value="1"/>
</dbReference>
<dbReference type="InterPro" id="IPR036890">
    <property type="entry name" value="HATPase_C_sf"/>
</dbReference>
<dbReference type="Pfam" id="PF08448">
    <property type="entry name" value="PAS_4"/>
    <property type="match status" value="1"/>
</dbReference>
<gene>
    <name evidence="11" type="ordered locus">CTN_1232</name>
</gene>
<dbReference type="InterPro" id="IPR004358">
    <property type="entry name" value="Sig_transdc_His_kin-like_C"/>
</dbReference>
<dbReference type="Pfam" id="PF02518">
    <property type="entry name" value="HATPase_c"/>
    <property type="match status" value="1"/>
</dbReference>
<dbReference type="SUPFAM" id="SSF55781">
    <property type="entry name" value="GAF domain-like"/>
    <property type="match status" value="1"/>
</dbReference>
<dbReference type="Gene3D" id="3.30.450.20">
    <property type="entry name" value="PAS domain"/>
    <property type="match status" value="1"/>
</dbReference>
<evidence type="ECO:0000313" key="11">
    <source>
        <dbReference type="EMBL" id="ACM23408.1"/>
    </source>
</evidence>
<dbReference type="SMART" id="SM00388">
    <property type="entry name" value="HisKA"/>
    <property type="match status" value="1"/>
</dbReference>
<dbReference type="eggNOG" id="COG5000">
    <property type="taxonomic scope" value="Bacteria"/>
</dbReference>
<keyword evidence="8" id="KW-0902">Two-component regulatory system</keyword>
<evidence type="ECO:0000313" key="12">
    <source>
        <dbReference type="Proteomes" id="UP000000445"/>
    </source>
</evidence>
<evidence type="ECO:0000256" key="4">
    <source>
        <dbReference type="ARBA" id="ARBA00022679"/>
    </source>
</evidence>
<dbReference type="InterPro" id="IPR036097">
    <property type="entry name" value="HisK_dim/P_sf"/>
</dbReference>
<sequence length="744" mass="87630">MMKDSTEVPEGVYSCKIGHFTIVAHDPSSALMVKLFRKLSTYRTLFSFFKLACRLSKEEFFRRSLRTVERLFCADEVFFIDTHTSFSSRGESLSLDEIKRKYPKIHIRELKNRLYLVVARERELDEEEDLFCRKFLELAESLNERWHFKEDIHRMKEALKEHSRLVEIQKEHIKRMRIIYYVSQAMRSVYDPNNLYRVILLSLVSERAFNFDRAVLLKKNDATNSLEVVSALGGETRQEHEELKRYLRRRTLRYTDLVQFLREEALTFSFETSFSERLKRRRFYYRGHPIFERVVLRKSTVRVSRDILRKMGYEAEDVLEALRSESFVVFPLLGRWDTLGAVVVDNKFSERPITDLDLDVLKLFSESAGLALENAINYEDLKRKTLDLQRQNELVEKLKNFSESILESLEAAIITLDRDGRITEWNKKSEVLFGYRKEQVLGKRLKNLPGFEEIGAIAESVMEEHEPVFLNFYKFQEKYFNVRFSPLRNTKTQLLEGVIITIDDVTELYRYEEERKKKERLSILGEMTARVAHEIRNPITIIGGFVKRMRKHIDDPETLKKYVDIITGELSRLEGIVREILEYSKEEQILEFSEFNLNELIKEVYVLFEEKLREMNIDFFFETDNEDLRVKADRSRIKQVLINLVQNAIEATGENGKIKIKSEDVYNVARVSVWNSGPPIPEELKEKIFSPFFTTKTQGTGLGLPICRKIVEDEHGGKIWVENTEGGVMFIFEIPKTPGKEVRE</sequence>
<evidence type="ECO:0000256" key="3">
    <source>
        <dbReference type="ARBA" id="ARBA00022553"/>
    </source>
</evidence>
<dbReference type="SMART" id="SM00065">
    <property type="entry name" value="GAF"/>
    <property type="match status" value="1"/>
</dbReference>
<dbReference type="GO" id="GO:0005524">
    <property type="term" value="F:ATP binding"/>
    <property type="evidence" value="ECO:0007669"/>
    <property type="project" value="UniProtKB-KW"/>
</dbReference>
<evidence type="ECO:0000259" key="10">
    <source>
        <dbReference type="PROSITE" id="PS50112"/>
    </source>
</evidence>
<dbReference type="PANTHER" id="PTHR43065">
    <property type="entry name" value="SENSOR HISTIDINE KINASE"/>
    <property type="match status" value="1"/>
</dbReference>
<reference evidence="11 12" key="1">
    <citation type="journal article" date="2009" name="Biosci. Biotechnol. Biochem.">
        <title>WeGAS: a web-based microbial genome annotation system.</title>
        <authorList>
            <person name="Lee D."/>
            <person name="Seo H."/>
            <person name="Park C."/>
            <person name="Park K."/>
        </authorList>
    </citation>
    <scope>NUCLEOTIDE SEQUENCE [LARGE SCALE GENOMIC DNA]</scope>
    <source>
        <strain evidence="12">ATCC 49049 / DSM 4359 / NBRC 107923 / NS-E</strain>
    </source>
</reference>
<organism evidence="11 12">
    <name type="scientific">Thermotoga neapolitana (strain ATCC 49049 / DSM 4359 / NBRC 107923 / NS-E)</name>
    <dbReference type="NCBI Taxonomy" id="309803"/>
    <lineage>
        <taxon>Bacteria</taxon>
        <taxon>Thermotogati</taxon>
        <taxon>Thermotogota</taxon>
        <taxon>Thermotogae</taxon>
        <taxon>Thermotogales</taxon>
        <taxon>Thermotogaceae</taxon>
        <taxon>Thermotoga</taxon>
    </lineage>
</organism>
<dbReference type="STRING" id="309803.CTN_1232"/>
<dbReference type="SMART" id="SM00091">
    <property type="entry name" value="PAS"/>
    <property type="match status" value="1"/>
</dbReference>
<evidence type="ECO:0000256" key="5">
    <source>
        <dbReference type="ARBA" id="ARBA00022741"/>
    </source>
</evidence>
<keyword evidence="6" id="KW-0418">Kinase</keyword>
<evidence type="ECO:0000256" key="8">
    <source>
        <dbReference type="ARBA" id="ARBA00023012"/>
    </source>
</evidence>
<dbReference type="Proteomes" id="UP000000445">
    <property type="component" value="Chromosome"/>
</dbReference>
<dbReference type="Pfam" id="PF00512">
    <property type="entry name" value="HisKA"/>
    <property type="match status" value="1"/>
</dbReference>
<dbReference type="CDD" id="cd00082">
    <property type="entry name" value="HisKA"/>
    <property type="match status" value="1"/>
</dbReference>
<dbReference type="InterPro" id="IPR003018">
    <property type="entry name" value="GAF"/>
</dbReference>
<dbReference type="SUPFAM" id="SSF55874">
    <property type="entry name" value="ATPase domain of HSP90 chaperone/DNA topoisomerase II/histidine kinase"/>
    <property type="match status" value="1"/>
</dbReference>
<evidence type="ECO:0000256" key="7">
    <source>
        <dbReference type="ARBA" id="ARBA00022840"/>
    </source>
</evidence>
<dbReference type="GO" id="GO:0000155">
    <property type="term" value="F:phosphorelay sensor kinase activity"/>
    <property type="evidence" value="ECO:0007669"/>
    <property type="project" value="InterPro"/>
</dbReference>
<dbReference type="InterPro" id="IPR005467">
    <property type="entry name" value="His_kinase_dom"/>
</dbReference>
<dbReference type="AlphaFoldDB" id="B9K8X5"/>
<comment type="catalytic activity">
    <reaction evidence="1">
        <text>ATP + protein L-histidine = ADP + protein N-phospho-L-histidine.</text>
        <dbReference type="EC" id="2.7.13.3"/>
    </reaction>
</comment>
<evidence type="ECO:0000256" key="1">
    <source>
        <dbReference type="ARBA" id="ARBA00000085"/>
    </source>
</evidence>
<dbReference type="EC" id="2.7.13.3" evidence="2"/>
<dbReference type="EMBL" id="CP000916">
    <property type="protein sequence ID" value="ACM23408.1"/>
    <property type="molecule type" value="Genomic_DNA"/>
</dbReference>
<dbReference type="SUPFAM" id="SSF55785">
    <property type="entry name" value="PYP-like sensor domain (PAS domain)"/>
    <property type="match status" value="1"/>
</dbReference>